<keyword evidence="5" id="KW-0677">Repeat</keyword>
<evidence type="ECO:0000256" key="1">
    <source>
        <dbReference type="ARBA" id="ARBA00003976"/>
    </source>
</evidence>
<evidence type="ECO:0000256" key="4">
    <source>
        <dbReference type="ARBA" id="ARBA00022723"/>
    </source>
</evidence>
<dbReference type="GO" id="GO:0004842">
    <property type="term" value="F:ubiquitin-protein transferase activity"/>
    <property type="evidence" value="ECO:0007669"/>
    <property type="project" value="InterPro"/>
</dbReference>
<keyword evidence="8" id="KW-0862">Zinc</keyword>
<sequence>MGEPSYANVSDQVDDFYGSKSGVALQHVAQDPSHENYFSAITISPQQVKIAWKDRASSPSSSYQPQVFCKICMETVPTDKVFQTNNDCPHVFCSDCLSLYISTKIRENTFVVRCPEENCKAVLEPGMCRDLLTSEVFKRWKVALCESMALGAEKPNFGEDLLMMQEEEKRSCSWCKYFGEKRDGCLHITCRRSISHADGSIPKSELMPSEVAAADKELKQEVKVVEVITVCSVSREKPVADVPKQTTSKKKLIKEILTKADAAGSSGL</sequence>
<evidence type="ECO:0000313" key="12">
    <source>
        <dbReference type="EMBL" id="KAJ3704880.1"/>
    </source>
</evidence>
<dbReference type="AlphaFoldDB" id="A0AAD5ZVK2"/>
<proteinExistence type="inferred from homology"/>
<dbReference type="SUPFAM" id="SSF57850">
    <property type="entry name" value="RING/U-box"/>
    <property type="match status" value="1"/>
</dbReference>
<dbReference type="InterPro" id="IPR044066">
    <property type="entry name" value="TRIAD_supradom"/>
</dbReference>
<evidence type="ECO:0000256" key="2">
    <source>
        <dbReference type="ARBA" id="ARBA00005884"/>
    </source>
</evidence>
<dbReference type="InterPro" id="IPR017907">
    <property type="entry name" value="Znf_RING_CS"/>
</dbReference>
<reference evidence="12 13" key="1">
    <citation type="journal article" date="2022" name="Cell">
        <title>Repeat-based holocentromeres influence genome architecture and karyotype evolution.</title>
        <authorList>
            <person name="Hofstatter P.G."/>
            <person name="Thangavel G."/>
            <person name="Lux T."/>
            <person name="Neumann P."/>
            <person name="Vondrak T."/>
            <person name="Novak P."/>
            <person name="Zhang M."/>
            <person name="Costa L."/>
            <person name="Castellani M."/>
            <person name="Scott A."/>
            <person name="Toegelov H."/>
            <person name="Fuchs J."/>
            <person name="Mata-Sucre Y."/>
            <person name="Dias Y."/>
            <person name="Vanzela A.L.L."/>
            <person name="Huettel B."/>
            <person name="Almeida C.C.S."/>
            <person name="Simkova H."/>
            <person name="Souza G."/>
            <person name="Pedrosa-Harand A."/>
            <person name="Macas J."/>
            <person name="Mayer K.F.X."/>
            <person name="Houben A."/>
            <person name="Marques A."/>
        </authorList>
    </citation>
    <scope>NUCLEOTIDE SEQUENCE [LARGE SCALE GENOMIC DNA]</scope>
    <source>
        <strain evidence="12">RhyTen1mFocal</strain>
    </source>
</reference>
<keyword evidence="13" id="KW-1185">Reference proteome</keyword>
<keyword evidence="4" id="KW-0479">Metal-binding</keyword>
<keyword evidence="3" id="KW-0808">Transferase</keyword>
<evidence type="ECO:0000256" key="8">
    <source>
        <dbReference type="ARBA" id="ARBA00022833"/>
    </source>
</evidence>
<dbReference type="EMBL" id="JAMRDG010000001">
    <property type="protein sequence ID" value="KAJ3704880.1"/>
    <property type="molecule type" value="Genomic_DNA"/>
</dbReference>
<dbReference type="Gene3D" id="3.30.40.10">
    <property type="entry name" value="Zinc/RING finger domain, C3HC4 (zinc finger)"/>
    <property type="match status" value="1"/>
</dbReference>
<comment type="caution">
    <text evidence="12">The sequence shown here is derived from an EMBL/GenBank/DDBJ whole genome shotgun (WGS) entry which is preliminary data.</text>
</comment>
<gene>
    <name evidence="12" type="ORF">LUZ61_008585</name>
</gene>
<accession>A0AAD5ZVK2</accession>
<evidence type="ECO:0000313" key="13">
    <source>
        <dbReference type="Proteomes" id="UP001210211"/>
    </source>
</evidence>
<organism evidence="12 13">
    <name type="scientific">Rhynchospora tenuis</name>
    <dbReference type="NCBI Taxonomy" id="198213"/>
    <lineage>
        <taxon>Eukaryota</taxon>
        <taxon>Viridiplantae</taxon>
        <taxon>Streptophyta</taxon>
        <taxon>Embryophyta</taxon>
        <taxon>Tracheophyta</taxon>
        <taxon>Spermatophyta</taxon>
        <taxon>Magnoliopsida</taxon>
        <taxon>Liliopsida</taxon>
        <taxon>Poales</taxon>
        <taxon>Cyperaceae</taxon>
        <taxon>Cyperoideae</taxon>
        <taxon>Rhynchosporeae</taxon>
        <taxon>Rhynchospora</taxon>
    </lineage>
</organism>
<dbReference type="InterPro" id="IPR001841">
    <property type="entry name" value="Znf_RING"/>
</dbReference>
<dbReference type="InterPro" id="IPR013083">
    <property type="entry name" value="Znf_RING/FYVE/PHD"/>
</dbReference>
<evidence type="ECO:0000256" key="9">
    <source>
        <dbReference type="PROSITE-ProRule" id="PRU00175"/>
    </source>
</evidence>
<evidence type="ECO:0000256" key="3">
    <source>
        <dbReference type="ARBA" id="ARBA00022679"/>
    </source>
</evidence>
<dbReference type="PROSITE" id="PS50089">
    <property type="entry name" value="ZF_RING_2"/>
    <property type="match status" value="1"/>
</dbReference>
<evidence type="ECO:0000256" key="6">
    <source>
        <dbReference type="ARBA" id="ARBA00022771"/>
    </source>
</evidence>
<keyword evidence="6 9" id="KW-0863">Zinc-finger</keyword>
<dbReference type="PROSITE" id="PS00518">
    <property type="entry name" value="ZF_RING_1"/>
    <property type="match status" value="1"/>
</dbReference>
<comment type="similarity">
    <text evidence="2">Belongs to the RBR family. Ariadne subfamily.</text>
</comment>
<dbReference type="PANTHER" id="PTHR11685">
    <property type="entry name" value="RBR FAMILY RING FINGER AND IBR DOMAIN-CONTAINING"/>
    <property type="match status" value="1"/>
</dbReference>
<dbReference type="Proteomes" id="UP001210211">
    <property type="component" value="Unassembled WGS sequence"/>
</dbReference>
<feature type="domain" description="RING-type" evidence="11">
    <location>
        <begin position="65"/>
        <end position="268"/>
    </location>
</feature>
<feature type="domain" description="RING-type" evidence="10">
    <location>
        <begin position="69"/>
        <end position="118"/>
    </location>
</feature>
<evidence type="ECO:0000256" key="7">
    <source>
        <dbReference type="ARBA" id="ARBA00022786"/>
    </source>
</evidence>
<keyword evidence="7" id="KW-0833">Ubl conjugation pathway</keyword>
<comment type="function">
    <text evidence="1">Might act as an E3 ubiquitin-protein ligase, or as part of E3 complex, which accepts ubiquitin from specific E2 ubiquitin-conjugating enzymes and then transfers it to substrates.</text>
</comment>
<dbReference type="InterPro" id="IPR031127">
    <property type="entry name" value="E3_UB_ligase_RBR"/>
</dbReference>
<dbReference type="PROSITE" id="PS51873">
    <property type="entry name" value="TRIAD"/>
    <property type="match status" value="1"/>
</dbReference>
<evidence type="ECO:0000259" key="10">
    <source>
        <dbReference type="PROSITE" id="PS50089"/>
    </source>
</evidence>
<name>A0AAD5ZVK2_9POAL</name>
<evidence type="ECO:0008006" key="14">
    <source>
        <dbReference type="Google" id="ProtNLM"/>
    </source>
</evidence>
<dbReference type="GO" id="GO:0008270">
    <property type="term" value="F:zinc ion binding"/>
    <property type="evidence" value="ECO:0007669"/>
    <property type="project" value="UniProtKB-KW"/>
</dbReference>
<dbReference type="FunFam" id="3.30.40.10:FF:000230">
    <property type="entry name" value="RBR-type E3 ubiquitin transferase"/>
    <property type="match status" value="1"/>
</dbReference>
<evidence type="ECO:0000259" key="11">
    <source>
        <dbReference type="PROSITE" id="PS51873"/>
    </source>
</evidence>
<evidence type="ECO:0000256" key="5">
    <source>
        <dbReference type="ARBA" id="ARBA00022737"/>
    </source>
</evidence>
<dbReference type="GO" id="GO:0016567">
    <property type="term" value="P:protein ubiquitination"/>
    <property type="evidence" value="ECO:0007669"/>
    <property type="project" value="InterPro"/>
</dbReference>
<protein>
    <recommendedName>
        <fullName evidence="14">RING-type domain-containing protein</fullName>
    </recommendedName>
</protein>